<reference evidence="1 2" key="1">
    <citation type="submission" date="2016-07" db="EMBL/GenBank/DDBJ databases">
        <title>Draft genome of the white-rot fungus Obba rivulosa 3A-2.</title>
        <authorList>
            <consortium name="DOE Joint Genome Institute"/>
            <person name="Miettinen O."/>
            <person name="Riley R."/>
            <person name="Acob R."/>
            <person name="Barry K."/>
            <person name="Cullen D."/>
            <person name="De Vries R."/>
            <person name="Hainaut M."/>
            <person name="Hatakka A."/>
            <person name="Henrissat B."/>
            <person name="Hilden K."/>
            <person name="Kuo R."/>
            <person name="Labutti K."/>
            <person name="Lipzen A."/>
            <person name="Makela M.R."/>
            <person name="Sandor L."/>
            <person name="Spatafora J.W."/>
            <person name="Grigoriev I.V."/>
            <person name="Hibbett D.S."/>
        </authorList>
    </citation>
    <scope>NUCLEOTIDE SEQUENCE [LARGE SCALE GENOMIC DNA]</scope>
    <source>
        <strain evidence="1 2">3A-2</strain>
    </source>
</reference>
<accession>A0A8E2AVV4</accession>
<organism evidence="1 2">
    <name type="scientific">Obba rivulosa</name>
    <dbReference type="NCBI Taxonomy" id="1052685"/>
    <lineage>
        <taxon>Eukaryota</taxon>
        <taxon>Fungi</taxon>
        <taxon>Dikarya</taxon>
        <taxon>Basidiomycota</taxon>
        <taxon>Agaricomycotina</taxon>
        <taxon>Agaricomycetes</taxon>
        <taxon>Polyporales</taxon>
        <taxon>Gelatoporiaceae</taxon>
        <taxon>Obba</taxon>
    </lineage>
</organism>
<keyword evidence="2" id="KW-1185">Reference proteome</keyword>
<proteinExistence type="predicted"/>
<gene>
    <name evidence="1" type="ORF">OBBRIDRAFT_794640</name>
</gene>
<evidence type="ECO:0000313" key="2">
    <source>
        <dbReference type="Proteomes" id="UP000250043"/>
    </source>
</evidence>
<protein>
    <submittedName>
        <fullName evidence="1">Uncharacterized protein</fullName>
    </submittedName>
</protein>
<sequence length="107" mass="11204">MDPTWVALDSAGGRGKGKDVALPSHREGKEVGKVCYCAGCSCAGLTGLGNLTLGSTCDGMGRRRSYWSLGWVGRPAHSGHQEDEAWAGRNTVIRNAHMSVVIASCVG</sequence>
<evidence type="ECO:0000313" key="1">
    <source>
        <dbReference type="EMBL" id="OCH89054.1"/>
    </source>
</evidence>
<dbReference type="EMBL" id="KV722436">
    <property type="protein sequence ID" value="OCH89054.1"/>
    <property type="molecule type" value="Genomic_DNA"/>
</dbReference>
<name>A0A8E2AVV4_9APHY</name>
<dbReference type="Proteomes" id="UP000250043">
    <property type="component" value="Unassembled WGS sequence"/>
</dbReference>
<dbReference type="AlphaFoldDB" id="A0A8E2AVV4"/>